<proteinExistence type="inferred from homology"/>
<dbReference type="PANTHER" id="PTHR11726">
    <property type="entry name" value="60S RIBOSOMAL PROTEIN L10"/>
    <property type="match status" value="1"/>
</dbReference>
<comment type="similarity">
    <text evidence="1">Belongs to the universal ribosomal protein uL16 family.</text>
</comment>
<reference evidence="4 5" key="2">
    <citation type="journal article" date="2018" name="Annu Rev Anim Biosci">
        <title>Bat Biology, Genomes, and the Bat1K Project: To Generate Chromosome-Level Genomes for All Living Bat Species.</title>
        <authorList>
            <person name="Teeling E.C."/>
            <person name="Vernes S.C."/>
            <person name="Davalos L.M."/>
            <person name="Ray D.A."/>
            <person name="Gilbert M.T.P."/>
            <person name="Myers E."/>
        </authorList>
    </citation>
    <scope>NUCLEOTIDE SEQUENCE</scope>
</reference>
<dbReference type="Pfam" id="PF00252">
    <property type="entry name" value="Ribosomal_L16"/>
    <property type="match status" value="1"/>
</dbReference>
<dbReference type="InParanoid" id="A0A671E9G2"/>
<reference evidence="4 5" key="1">
    <citation type="journal article" date="2015" name="Annu Rev Anim Biosci">
        <title>The Genome 10K Project: a way forward.</title>
        <authorList>
            <person name="Koepfli K.P."/>
            <person name="Paten B."/>
            <person name="O'Brien S.J."/>
            <person name="Koepfli K.P."/>
            <person name="Paten B."/>
            <person name="Antunes A."/>
            <person name="Belov K."/>
            <person name="Bustamante C."/>
            <person name="Castoe T.A."/>
            <person name="Clawson H."/>
            <person name="Crawford A.J."/>
            <person name="Diekhans M."/>
            <person name="Distel D."/>
            <person name="Durbin R."/>
            <person name="Earl D."/>
            <person name="Fujita M.K."/>
            <person name="Gamble T."/>
            <person name="Georges A."/>
            <person name="Gemmell N."/>
            <person name="Gilbert M.T."/>
            <person name="Graves J.M."/>
            <person name="Green R.E."/>
            <person name="Hickey G."/>
            <person name="Jarvis E.D."/>
            <person name="Johnson W."/>
            <person name="Komissarov A."/>
            <person name="Korf I."/>
            <person name="Kuhn R."/>
            <person name="Larkin D.M."/>
            <person name="Lewin H."/>
            <person name="Lopez J.V."/>
            <person name="Ma J."/>
            <person name="Marques-Bonet T."/>
            <person name="Miller W."/>
            <person name="Murphy R."/>
            <person name="Pevzner P."/>
            <person name="Shapiro B."/>
            <person name="Steiner C."/>
            <person name="Tamazian G."/>
            <person name="Venkatesh B."/>
            <person name="Wang J."/>
            <person name="Wayne R."/>
            <person name="Wiley E."/>
            <person name="Yang H."/>
            <person name="Zhang G."/>
            <person name="Haussler D."/>
            <person name="Ryder O."/>
            <person name="O'Brien S.J."/>
        </authorList>
    </citation>
    <scope>NUCLEOTIDE SEQUENCE</scope>
</reference>
<dbReference type="GeneTree" id="ENSGT00390000003897"/>
<sequence>EKSQEYLNLLKDEQLSSKALEAARNCANKYMVKSCGKDGFQIRVRLHPFQVICINKMWSCAGADRLQTGMRVPLESPQDPVARVHIGQVIMSICIKLQNKECVIEALRSAKFKCPGHQKIRMSKKWGFTTFNADEFEDTVAKKWLIPDGYGFKYIPNHGPLDKWLVLYS</sequence>
<reference evidence="4" key="4">
    <citation type="submission" date="2025-08" db="UniProtKB">
        <authorList>
            <consortium name="Ensembl"/>
        </authorList>
    </citation>
    <scope>IDENTIFICATION</scope>
</reference>
<evidence type="ECO:0000256" key="3">
    <source>
        <dbReference type="ARBA" id="ARBA00023274"/>
    </source>
</evidence>
<protein>
    <submittedName>
        <fullName evidence="4">Uncharacterized protein</fullName>
    </submittedName>
</protein>
<dbReference type="GO" id="GO:0015934">
    <property type="term" value="C:large ribosomal subunit"/>
    <property type="evidence" value="ECO:0007669"/>
    <property type="project" value="UniProtKB-ARBA"/>
</dbReference>
<dbReference type="Ensembl" id="ENSRFET00010009202.1">
    <property type="protein sequence ID" value="ENSRFEP00010008368.1"/>
    <property type="gene ID" value="ENSRFEG00010005726.1"/>
</dbReference>
<dbReference type="AlphaFoldDB" id="A0A671E9G2"/>
<reference evidence="4" key="5">
    <citation type="submission" date="2025-09" db="UniProtKB">
        <authorList>
            <consortium name="Ensembl"/>
        </authorList>
    </citation>
    <scope>IDENTIFICATION</scope>
</reference>
<dbReference type="NCBIfam" id="NF003239">
    <property type="entry name" value="PRK04199.1-4"/>
    <property type="match status" value="1"/>
</dbReference>
<dbReference type="SUPFAM" id="SSF54686">
    <property type="entry name" value="Ribosomal protein L16p/L10e"/>
    <property type="match status" value="1"/>
</dbReference>
<evidence type="ECO:0000256" key="1">
    <source>
        <dbReference type="ARBA" id="ARBA00008931"/>
    </source>
</evidence>
<name>A0A671E9G2_RHIFE</name>
<dbReference type="Proteomes" id="UP000472240">
    <property type="component" value="Chromosome 13"/>
</dbReference>
<keyword evidence="2" id="KW-0689">Ribosomal protein</keyword>
<dbReference type="FunFam" id="3.30.60.300:FF:000001">
    <property type="entry name" value="60S ribosomal protein L10"/>
    <property type="match status" value="1"/>
</dbReference>
<keyword evidence="3" id="KW-0687">Ribonucleoprotein</keyword>
<dbReference type="InterPro" id="IPR036920">
    <property type="entry name" value="Ribosomal_uL16_sf"/>
</dbReference>
<dbReference type="CDD" id="cd01433">
    <property type="entry name" value="Ribosomal_L16_L10e"/>
    <property type="match status" value="1"/>
</dbReference>
<dbReference type="InterPro" id="IPR001197">
    <property type="entry name" value="Ribosomal_uL16_euk_arch"/>
</dbReference>
<dbReference type="InterPro" id="IPR016180">
    <property type="entry name" value="Ribosomal_uL16_dom"/>
</dbReference>
<evidence type="ECO:0000313" key="4">
    <source>
        <dbReference type="Ensembl" id="ENSRFEP00010008368.1"/>
    </source>
</evidence>
<organism evidence="4 5">
    <name type="scientific">Rhinolophus ferrumequinum</name>
    <name type="common">Greater horseshoe bat</name>
    <dbReference type="NCBI Taxonomy" id="59479"/>
    <lineage>
        <taxon>Eukaryota</taxon>
        <taxon>Metazoa</taxon>
        <taxon>Chordata</taxon>
        <taxon>Craniata</taxon>
        <taxon>Vertebrata</taxon>
        <taxon>Euteleostomi</taxon>
        <taxon>Mammalia</taxon>
        <taxon>Eutheria</taxon>
        <taxon>Laurasiatheria</taxon>
        <taxon>Chiroptera</taxon>
        <taxon>Yinpterochiroptera</taxon>
        <taxon>Rhinolophoidea</taxon>
        <taxon>Rhinolophidae</taxon>
        <taxon>Rhinolophinae</taxon>
        <taxon>Rhinolophus</taxon>
    </lineage>
</organism>
<keyword evidence="5" id="KW-1185">Reference proteome</keyword>
<dbReference type="InterPro" id="IPR047873">
    <property type="entry name" value="Ribosomal_uL16"/>
</dbReference>
<dbReference type="Gene3D" id="3.30.60.300">
    <property type="match status" value="1"/>
</dbReference>
<accession>A0A671E9G2</accession>
<dbReference type="GO" id="GO:0006412">
    <property type="term" value="P:translation"/>
    <property type="evidence" value="ECO:0007669"/>
    <property type="project" value="InterPro"/>
</dbReference>
<evidence type="ECO:0000313" key="5">
    <source>
        <dbReference type="Proteomes" id="UP000472240"/>
    </source>
</evidence>
<dbReference type="GO" id="GO:0003735">
    <property type="term" value="F:structural constituent of ribosome"/>
    <property type="evidence" value="ECO:0007669"/>
    <property type="project" value="InterPro"/>
</dbReference>
<dbReference type="Gene3D" id="3.90.1170.10">
    <property type="entry name" value="Ribosomal protein L10e/L16"/>
    <property type="match status" value="1"/>
</dbReference>
<reference evidence="5" key="3">
    <citation type="submission" date="2018-12" db="EMBL/GenBank/DDBJ databases">
        <title>G10K-VGP greater horseshoe bat female genome, primary haplotype.</title>
        <authorList>
            <person name="Teeling E."/>
            <person name="Myers G."/>
            <person name="Vernes S."/>
            <person name="Pippel M."/>
            <person name="Winkler S."/>
            <person name="Fedrigo O."/>
            <person name="Rhie A."/>
            <person name="Koren S."/>
            <person name="Phillippy A."/>
            <person name="Lewin H."/>
            <person name="Damas J."/>
            <person name="Howe K."/>
            <person name="Mountcastle J."/>
            <person name="Jarvis E.D."/>
        </authorList>
    </citation>
    <scope>NUCLEOTIDE SEQUENCE [LARGE SCALE GENOMIC DNA]</scope>
</reference>
<evidence type="ECO:0000256" key="2">
    <source>
        <dbReference type="ARBA" id="ARBA00022980"/>
    </source>
</evidence>